<feature type="non-terminal residue" evidence="3">
    <location>
        <position position="1"/>
    </location>
</feature>
<evidence type="ECO:0000313" key="3">
    <source>
        <dbReference type="EMBL" id="GMR42708.1"/>
    </source>
</evidence>
<dbReference type="Proteomes" id="UP001328107">
    <property type="component" value="Unassembled WGS sequence"/>
</dbReference>
<gene>
    <name evidence="3" type="ORF">PMAYCL1PPCAC_12903</name>
</gene>
<dbReference type="EMBL" id="BTRK01000003">
    <property type="protein sequence ID" value="GMR42708.1"/>
    <property type="molecule type" value="Genomic_DNA"/>
</dbReference>
<keyword evidence="4" id="KW-1185">Reference proteome</keyword>
<evidence type="ECO:0000313" key="4">
    <source>
        <dbReference type="Proteomes" id="UP001328107"/>
    </source>
</evidence>
<evidence type="ECO:0000256" key="2">
    <source>
        <dbReference type="SAM" id="Phobius"/>
    </source>
</evidence>
<evidence type="ECO:0000256" key="1">
    <source>
        <dbReference type="SAM" id="MobiDB-lite"/>
    </source>
</evidence>
<proteinExistence type="predicted"/>
<protein>
    <submittedName>
        <fullName evidence="3">Uncharacterized protein</fullName>
    </submittedName>
</protein>
<feature type="transmembrane region" description="Helical" evidence="2">
    <location>
        <begin position="85"/>
        <end position="107"/>
    </location>
</feature>
<accession>A0AAN5C9C9</accession>
<feature type="region of interest" description="Disordered" evidence="1">
    <location>
        <begin position="132"/>
        <end position="153"/>
    </location>
</feature>
<keyword evidence="2" id="KW-0472">Membrane</keyword>
<feature type="non-terminal residue" evidence="3">
    <location>
        <position position="222"/>
    </location>
</feature>
<sequence>EYRLAERVDEGHLASPSLPPFSYHSSLPPSCGMADAYWEEDEKRDFTPYHRKTHEDDYTPVYRDADPVDRRQFPDIVYNDQKNEFLMEILMGSMQVILIFVLCITWFRARHFYREQQEILYLRHVFGEKEKETKSRSSKSRGNTSGGGKDSVDEDRDWLTDTCDWVYNLLNFKKRFKKEPQADGATTRFELRVFPNRRFELQENAAIVLPEEGVQVIEETRM</sequence>
<comment type="caution">
    <text evidence="3">The sequence shown here is derived from an EMBL/GenBank/DDBJ whole genome shotgun (WGS) entry which is preliminary data.</text>
</comment>
<reference evidence="4" key="1">
    <citation type="submission" date="2022-10" db="EMBL/GenBank/DDBJ databases">
        <title>Genome assembly of Pristionchus species.</title>
        <authorList>
            <person name="Yoshida K."/>
            <person name="Sommer R.J."/>
        </authorList>
    </citation>
    <scope>NUCLEOTIDE SEQUENCE [LARGE SCALE GENOMIC DNA]</scope>
    <source>
        <strain evidence="4">RS5460</strain>
    </source>
</reference>
<keyword evidence="2" id="KW-1133">Transmembrane helix</keyword>
<dbReference type="AlphaFoldDB" id="A0AAN5C9C9"/>
<name>A0AAN5C9C9_9BILA</name>
<organism evidence="3 4">
    <name type="scientific">Pristionchus mayeri</name>
    <dbReference type="NCBI Taxonomy" id="1317129"/>
    <lineage>
        <taxon>Eukaryota</taxon>
        <taxon>Metazoa</taxon>
        <taxon>Ecdysozoa</taxon>
        <taxon>Nematoda</taxon>
        <taxon>Chromadorea</taxon>
        <taxon>Rhabditida</taxon>
        <taxon>Rhabditina</taxon>
        <taxon>Diplogasteromorpha</taxon>
        <taxon>Diplogasteroidea</taxon>
        <taxon>Neodiplogasteridae</taxon>
        <taxon>Pristionchus</taxon>
    </lineage>
</organism>
<keyword evidence="2" id="KW-0812">Transmembrane</keyword>